<evidence type="ECO:0000313" key="1">
    <source>
        <dbReference type="EMBL" id="QXO95910.1"/>
    </source>
</evidence>
<accession>A0A8F5VQQ9</accession>
<reference evidence="1 2" key="1">
    <citation type="submission" date="2021-06" db="EMBL/GenBank/DDBJ databases">
        <title>Complete genome sequence of the secondary alcohol utilizing methanogen Methanospirillum hungatei strain GP1.</title>
        <authorList>
            <person name="Day L.A."/>
            <person name="Costa K.C."/>
        </authorList>
    </citation>
    <scope>NUCLEOTIDE SEQUENCE [LARGE SCALE GENOMIC DNA]</scope>
    <source>
        <strain evidence="1 2">GP1</strain>
    </source>
</reference>
<dbReference type="Proteomes" id="UP000694228">
    <property type="component" value="Chromosome"/>
</dbReference>
<dbReference type="OrthoDB" id="382403at2157"/>
<evidence type="ECO:0000313" key="2">
    <source>
        <dbReference type="Proteomes" id="UP000694228"/>
    </source>
</evidence>
<protein>
    <submittedName>
        <fullName evidence="1">Uncharacterized protein</fullName>
    </submittedName>
</protein>
<dbReference type="AlphaFoldDB" id="A0A8F5VQQ9"/>
<name>A0A8F5VQQ9_METHU</name>
<proteinExistence type="predicted"/>
<sequence>MNWIFLVSGGLILVFSGLVGADYLSTSILTDRSFVLASSGQTENGSYASRVMAADASEITRSMTGGESLVSDLSVKSSGPVLVSDYASGKSALIPDSLAFVFIRHVQG</sequence>
<organism evidence="1 2">
    <name type="scientific">Methanospirillum hungatei</name>
    <dbReference type="NCBI Taxonomy" id="2203"/>
    <lineage>
        <taxon>Archaea</taxon>
        <taxon>Methanobacteriati</taxon>
        <taxon>Methanobacteriota</taxon>
        <taxon>Stenosarchaea group</taxon>
        <taxon>Methanomicrobia</taxon>
        <taxon>Methanomicrobiales</taxon>
        <taxon>Methanospirillaceae</taxon>
        <taxon>Methanospirillum</taxon>
    </lineage>
</organism>
<dbReference type="EMBL" id="CP077107">
    <property type="protein sequence ID" value="QXO95910.1"/>
    <property type="molecule type" value="Genomic_DNA"/>
</dbReference>
<gene>
    <name evidence="1" type="ORF">KSK55_05860</name>
</gene>